<dbReference type="RefSeq" id="WP_188175636.1">
    <property type="nucleotide sequence ID" value="NZ_JACVVD010000005.1"/>
</dbReference>
<sequence length="769" mass="86751">MTTLKLWYDKPADRWDEALPLGNGRLGAMVFGKMYSERIQLNEDSIWYGGPMDRNNPDALKHLPRIRELIFEGKVREAERLAAFALTGVPEGQRHYEPLGNLYMFFAGEEGEITEYKRELDLETGIAAVSYKRDGVRYRREIFASFPNQCLVIHLTADTPGSLTFHTQLARGNEPWNYDPFGKHKFKYQVGFNAYVDESRALSDLSTMMRGQCGGRDGVDFAGMMKVKAEGGHVSTIGNTVLVEGADSATLYLTAGTTFRTEDPLAYCTDKIEEAQRQPYERLRCRHIEDYRSLFDRVCFSLPYPDSLDGQPTDVRLRRVSAGERDDGLLTLYFQFGRYLMIAGSRPGSLPTTLQGIWNQDMLPIWDSKYTININTQMNYWPSETCNLAECHLPLFELLERMRAPGRRTAQVMYGCKGFMAHHNTDIWADTAPQDVCLSSTVWVLGAAWLCLHLWEHYEYGGDLEFLRQAYDTMKEAAEFLADYMVEDWEGRLVICPTLSPENEYRLPSGETGVLCSGASMDSQIIRALFESCIAASGKLGIDSGFATQLRYLLEKIPQPQIGRYGQIQEWADDYEEVEPGHRHISQLFALHPGNQITVRETPELALAARRTLERRLSHGGGHTGWSRAWIANMWARLEDGQLAYENVGAMLGHSTLPNLFCTHPPFQIDGNFGGTSAIAQMLIQSHRGEIHLLPAIPECWQTGGFSGMRARGGVEIDCSWEAGAVVAVKVKAALDQVIQLRVKNFVRELRVTKGTAYHLDGQLNLLIR</sequence>
<organism evidence="4 5">
    <name type="scientific">Paenibacillus sedimenti</name>
    <dbReference type="NCBI Taxonomy" id="2770274"/>
    <lineage>
        <taxon>Bacteria</taxon>
        <taxon>Bacillati</taxon>
        <taxon>Bacillota</taxon>
        <taxon>Bacilli</taxon>
        <taxon>Bacillales</taxon>
        <taxon>Paenibacillaceae</taxon>
        <taxon>Paenibacillus</taxon>
    </lineage>
</organism>
<protein>
    <submittedName>
        <fullName evidence="4">Glycoside hydrolase family 95 protein</fullName>
    </submittedName>
</protein>
<dbReference type="GO" id="GO:0004560">
    <property type="term" value="F:alpha-L-fucosidase activity"/>
    <property type="evidence" value="ECO:0007669"/>
    <property type="project" value="InterPro"/>
</dbReference>
<dbReference type="PANTHER" id="PTHR31084">
    <property type="entry name" value="ALPHA-L-FUCOSIDASE 2"/>
    <property type="match status" value="1"/>
</dbReference>
<keyword evidence="5" id="KW-1185">Reference proteome</keyword>
<dbReference type="InterPro" id="IPR027414">
    <property type="entry name" value="GH95_N_dom"/>
</dbReference>
<dbReference type="PANTHER" id="PTHR31084:SF0">
    <property type="entry name" value="ALPHA-L-FUCOSIDASE 2"/>
    <property type="match status" value="1"/>
</dbReference>
<reference evidence="4" key="1">
    <citation type="submission" date="2020-09" db="EMBL/GenBank/DDBJ databases">
        <title>Draft Genome Sequence of Paenibacillus sp. WST5.</title>
        <authorList>
            <person name="Bao Z."/>
        </authorList>
    </citation>
    <scope>NUCLEOTIDE SEQUENCE</scope>
    <source>
        <strain evidence="4">WST5</strain>
    </source>
</reference>
<dbReference type="Pfam" id="PF22124">
    <property type="entry name" value="Glyco_hydro_95_cat"/>
    <property type="match status" value="1"/>
</dbReference>
<evidence type="ECO:0000259" key="3">
    <source>
        <dbReference type="Pfam" id="PF22124"/>
    </source>
</evidence>
<dbReference type="InterPro" id="IPR013780">
    <property type="entry name" value="Glyco_hydro_b"/>
</dbReference>
<dbReference type="Gene3D" id="2.70.98.50">
    <property type="entry name" value="putative glycoside hydrolase family protein from bacillus halodurans"/>
    <property type="match status" value="1"/>
</dbReference>
<gene>
    <name evidence="4" type="ORF">ICC18_17140</name>
</gene>
<name>A0A926QKK1_9BACL</name>
<dbReference type="EMBL" id="JACVVD010000005">
    <property type="protein sequence ID" value="MBD0381853.1"/>
    <property type="molecule type" value="Genomic_DNA"/>
</dbReference>
<dbReference type="SUPFAM" id="SSF48208">
    <property type="entry name" value="Six-hairpin glycosidases"/>
    <property type="match status" value="1"/>
</dbReference>
<keyword evidence="4" id="KW-0378">Hydrolase</keyword>
<dbReference type="InterPro" id="IPR012341">
    <property type="entry name" value="6hp_glycosidase-like_sf"/>
</dbReference>
<dbReference type="Gene3D" id="1.50.10.10">
    <property type="match status" value="1"/>
</dbReference>
<feature type="domain" description="Glycosyl hydrolase family 95 catalytic" evidence="3">
    <location>
        <begin position="280"/>
        <end position="683"/>
    </location>
</feature>
<dbReference type="Gene3D" id="2.60.40.1180">
    <property type="entry name" value="Golgi alpha-mannosidase II"/>
    <property type="match status" value="1"/>
</dbReference>
<dbReference type="InterPro" id="IPR008928">
    <property type="entry name" value="6-hairpin_glycosidase_sf"/>
</dbReference>
<proteinExistence type="predicted"/>
<dbReference type="InterPro" id="IPR016518">
    <property type="entry name" value="Alpha-L-fucosidase"/>
</dbReference>
<evidence type="ECO:0000259" key="1">
    <source>
        <dbReference type="Pfam" id="PF14498"/>
    </source>
</evidence>
<evidence type="ECO:0000313" key="4">
    <source>
        <dbReference type="EMBL" id="MBD0381853.1"/>
    </source>
</evidence>
<dbReference type="Pfam" id="PF21307">
    <property type="entry name" value="Glyco_hydro_95_C"/>
    <property type="match status" value="1"/>
</dbReference>
<dbReference type="PIRSF" id="PIRSF007663">
    <property type="entry name" value="UCP007663"/>
    <property type="match status" value="1"/>
</dbReference>
<dbReference type="Pfam" id="PF14498">
    <property type="entry name" value="Glyco_hyd_65N_2"/>
    <property type="match status" value="1"/>
</dbReference>
<evidence type="ECO:0000259" key="2">
    <source>
        <dbReference type="Pfam" id="PF21307"/>
    </source>
</evidence>
<dbReference type="FunFam" id="1.50.10.10:FF:000028">
    <property type="entry name" value="Alpha-L-fucosidase 2"/>
    <property type="match status" value="1"/>
</dbReference>
<comment type="caution">
    <text evidence="4">The sequence shown here is derived from an EMBL/GenBank/DDBJ whole genome shotgun (WGS) entry which is preliminary data.</text>
</comment>
<accession>A0A926QKK1</accession>
<feature type="domain" description="Alpha fucosidase A-like C-terminal" evidence="2">
    <location>
        <begin position="685"/>
        <end position="754"/>
    </location>
</feature>
<dbReference type="Proteomes" id="UP000650466">
    <property type="component" value="Unassembled WGS sequence"/>
</dbReference>
<dbReference type="GO" id="GO:0005975">
    <property type="term" value="P:carbohydrate metabolic process"/>
    <property type="evidence" value="ECO:0007669"/>
    <property type="project" value="InterPro"/>
</dbReference>
<dbReference type="InterPro" id="IPR054363">
    <property type="entry name" value="GH95_cat"/>
</dbReference>
<feature type="domain" description="Glycosyl hydrolase family 95 N-terminal" evidence="1">
    <location>
        <begin position="6"/>
        <end position="261"/>
    </location>
</feature>
<dbReference type="AlphaFoldDB" id="A0A926QKK1"/>
<evidence type="ECO:0000313" key="5">
    <source>
        <dbReference type="Proteomes" id="UP000650466"/>
    </source>
</evidence>
<dbReference type="InterPro" id="IPR049053">
    <property type="entry name" value="AFCA-like_C"/>
</dbReference>